<evidence type="ECO:0000313" key="2">
    <source>
        <dbReference type="Proteomes" id="UP000235672"/>
    </source>
</evidence>
<organism evidence="1 2">
    <name type="scientific">Hyaloscypha hepaticicola</name>
    <dbReference type="NCBI Taxonomy" id="2082293"/>
    <lineage>
        <taxon>Eukaryota</taxon>
        <taxon>Fungi</taxon>
        <taxon>Dikarya</taxon>
        <taxon>Ascomycota</taxon>
        <taxon>Pezizomycotina</taxon>
        <taxon>Leotiomycetes</taxon>
        <taxon>Helotiales</taxon>
        <taxon>Hyaloscyphaceae</taxon>
        <taxon>Hyaloscypha</taxon>
    </lineage>
</organism>
<reference evidence="1 2" key="1">
    <citation type="submission" date="2016-05" db="EMBL/GenBank/DDBJ databases">
        <title>A degradative enzymes factory behind the ericoid mycorrhizal symbiosis.</title>
        <authorList>
            <consortium name="DOE Joint Genome Institute"/>
            <person name="Martino E."/>
            <person name="Morin E."/>
            <person name="Grelet G."/>
            <person name="Kuo A."/>
            <person name="Kohler A."/>
            <person name="Daghino S."/>
            <person name="Barry K."/>
            <person name="Choi C."/>
            <person name="Cichocki N."/>
            <person name="Clum A."/>
            <person name="Copeland A."/>
            <person name="Hainaut M."/>
            <person name="Haridas S."/>
            <person name="Labutti K."/>
            <person name="Lindquist E."/>
            <person name="Lipzen A."/>
            <person name="Khouja H.-R."/>
            <person name="Murat C."/>
            <person name="Ohm R."/>
            <person name="Olson A."/>
            <person name="Spatafora J."/>
            <person name="Veneault-Fourrey C."/>
            <person name="Henrissat B."/>
            <person name="Grigoriev I."/>
            <person name="Martin F."/>
            <person name="Perotto S."/>
        </authorList>
    </citation>
    <scope>NUCLEOTIDE SEQUENCE [LARGE SCALE GENOMIC DNA]</scope>
    <source>
        <strain evidence="1 2">UAMH 7357</strain>
    </source>
</reference>
<sequence length="390" mass="44018">MTVWAKCRRRWPHSHQAYLLPGSPLRTSSWTKKHPQVSFEAAPRLILDRRLPSSGISQLPQDVLGSSDKVGSFCPCQVGQGHLAARILREFGIYVRTAMTWSRIQGDTLTTLHINIPTLERTRKPSTPCLFRFCFVNASSEFTTVISPTSAPQRLRPPNSPLICFDLFLVTFLGDCLSTKQPLPKSQVESHWRFMTRTTKPSFGYSHLSCSSARMSCHSHCHLYSTRSRTLPLPRGLVDHFPPTLNLASSMRGNISDHPHALPGDRGDRTANRILACMCRPSRDLAASSVPFPLFKPFLRLEVAKHLYHGTSHNIVDWNHNSIYPSSVTFHLIAFRCRSPLLLPLHIYHPTSPTQSVLPQNTRSCIDLHLAQPQMQQLPMLRRTSAPLSR</sequence>
<protein>
    <submittedName>
        <fullName evidence="1">Uncharacterized protein</fullName>
    </submittedName>
</protein>
<proteinExistence type="predicted"/>
<dbReference type="Proteomes" id="UP000235672">
    <property type="component" value="Unassembled WGS sequence"/>
</dbReference>
<name>A0A2J6PJK3_9HELO</name>
<dbReference type="EMBL" id="KZ613524">
    <property type="protein sequence ID" value="PMD14205.1"/>
    <property type="molecule type" value="Genomic_DNA"/>
</dbReference>
<dbReference type="AlphaFoldDB" id="A0A2J6PJK3"/>
<evidence type="ECO:0000313" key="1">
    <source>
        <dbReference type="EMBL" id="PMD14205.1"/>
    </source>
</evidence>
<gene>
    <name evidence="1" type="ORF">NA56DRAFT_711280</name>
</gene>
<accession>A0A2J6PJK3</accession>
<keyword evidence="2" id="KW-1185">Reference proteome</keyword>